<comment type="caution">
    <text evidence="2">The sequence shown here is derived from an EMBL/GenBank/DDBJ whole genome shotgun (WGS) entry which is preliminary data.</text>
</comment>
<dbReference type="EMBL" id="JAAMOB010000003">
    <property type="protein sequence ID" value="KAF4115415.1"/>
    <property type="molecule type" value="Genomic_DNA"/>
</dbReference>
<accession>A0A7J6D8Q2</accession>
<name>A0A7J6D8Q2_9TELE</name>
<feature type="region of interest" description="Disordered" evidence="1">
    <location>
        <begin position="1"/>
        <end position="92"/>
    </location>
</feature>
<feature type="region of interest" description="Disordered" evidence="1">
    <location>
        <begin position="212"/>
        <end position="279"/>
    </location>
</feature>
<protein>
    <submittedName>
        <fullName evidence="2">Uncharacterized protein</fullName>
    </submittedName>
</protein>
<reference evidence="2 3" key="1">
    <citation type="submission" date="2020-04" db="EMBL/GenBank/DDBJ databases">
        <title>Chromosome-level genome assembly of a cyprinid fish Onychostoma macrolepis by integration of Nanopore Sequencing, Bionano and Hi-C technology.</title>
        <authorList>
            <person name="Wang D."/>
        </authorList>
    </citation>
    <scope>NUCLEOTIDE SEQUENCE [LARGE SCALE GENOMIC DNA]</scope>
    <source>
        <strain evidence="2">SWU-2019</strain>
        <tissue evidence="2">Muscle</tissue>
    </source>
</reference>
<sequence>MPNLKRKRQDEPFPCLKATTVRKRPDKAEAAKLPVPPKLQPKFSHHPTCDPSVPPSQDLPEDVEEPPRPSSMASTEYSNAERQPWTRPSRDFSMPKDLKETMQVLLQKVDSLAASQREILLLLRRNQGRQREDDILDLKTDQCKEELEDLENHLKDPEFRKKVKQLPCLECMLDRINKNTYVCSEHFVNRRPTPEYPNPIAALPGLVLRREHQGACRRSPRKRKPAPQTQQEASTSNSTEDTFHSTPQQSDSTYGSQHLKLSRKPAPQTPLRTHFTVHHNRVTLPMKNMIWATMERN</sequence>
<feature type="compositionally biased region" description="Polar residues" evidence="1">
    <location>
        <begin position="227"/>
        <end position="256"/>
    </location>
</feature>
<evidence type="ECO:0000256" key="1">
    <source>
        <dbReference type="SAM" id="MobiDB-lite"/>
    </source>
</evidence>
<proteinExistence type="predicted"/>
<evidence type="ECO:0000313" key="3">
    <source>
        <dbReference type="Proteomes" id="UP000579812"/>
    </source>
</evidence>
<dbReference type="Proteomes" id="UP000579812">
    <property type="component" value="Unassembled WGS sequence"/>
</dbReference>
<keyword evidence="3" id="KW-1185">Reference proteome</keyword>
<organism evidence="2 3">
    <name type="scientific">Onychostoma macrolepis</name>
    <dbReference type="NCBI Taxonomy" id="369639"/>
    <lineage>
        <taxon>Eukaryota</taxon>
        <taxon>Metazoa</taxon>
        <taxon>Chordata</taxon>
        <taxon>Craniata</taxon>
        <taxon>Vertebrata</taxon>
        <taxon>Euteleostomi</taxon>
        <taxon>Actinopterygii</taxon>
        <taxon>Neopterygii</taxon>
        <taxon>Teleostei</taxon>
        <taxon>Ostariophysi</taxon>
        <taxon>Cypriniformes</taxon>
        <taxon>Cyprinidae</taxon>
        <taxon>Acrossocheilinae</taxon>
        <taxon>Onychostoma</taxon>
    </lineage>
</organism>
<gene>
    <name evidence="2" type="ORF">G5714_002904</name>
</gene>
<feature type="compositionally biased region" description="Polar residues" evidence="1">
    <location>
        <begin position="71"/>
        <end position="81"/>
    </location>
</feature>
<dbReference type="AlphaFoldDB" id="A0A7J6D8Q2"/>
<evidence type="ECO:0000313" key="2">
    <source>
        <dbReference type="EMBL" id="KAF4115415.1"/>
    </source>
</evidence>